<evidence type="ECO:0000256" key="1">
    <source>
        <dbReference type="SAM" id="MobiDB-lite"/>
    </source>
</evidence>
<reference evidence="2" key="1">
    <citation type="submission" date="2023-06" db="EMBL/GenBank/DDBJ databases">
        <authorList>
            <consortium name="Lawrence Berkeley National Laboratory"/>
            <person name="Ahrendt S."/>
            <person name="Sahu N."/>
            <person name="Indic B."/>
            <person name="Wong-Bajracharya J."/>
            <person name="Merenyi Z."/>
            <person name="Ke H.-M."/>
            <person name="Monk M."/>
            <person name="Kocsube S."/>
            <person name="Drula E."/>
            <person name="Lipzen A."/>
            <person name="Balint B."/>
            <person name="Henrissat B."/>
            <person name="Andreopoulos B."/>
            <person name="Martin F.M."/>
            <person name="Harder C.B."/>
            <person name="Rigling D."/>
            <person name="Ford K.L."/>
            <person name="Foster G.D."/>
            <person name="Pangilinan J."/>
            <person name="Papanicolaou A."/>
            <person name="Barry K."/>
            <person name="LaButti K."/>
            <person name="Viragh M."/>
            <person name="Koriabine M."/>
            <person name="Yan M."/>
            <person name="Riley R."/>
            <person name="Champramary S."/>
            <person name="Plett K.L."/>
            <person name="Tsai I.J."/>
            <person name="Slot J."/>
            <person name="Sipos G."/>
            <person name="Plett J."/>
            <person name="Nagy L.G."/>
            <person name="Grigoriev I.V."/>
        </authorList>
    </citation>
    <scope>NUCLEOTIDE SEQUENCE</scope>
    <source>
        <strain evidence="2">CCBAS 213</strain>
    </source>
</reference>
<dbReference type="AlphaFoldDB" id="A0AA39J460"/>
<feature type="compositionally biased region" description="Low complexity" evidence="1">
    <location>
        <begin position="219"/>
        <end position="230"/>
    </location>
</feature>
<feature type="region of interest" description="Disordered" evidence="1">
    <location>
        <begin position="138"/>
        <end position="230"/>
    </location>
</feature>
<gene>
    <name evidence="2" type="ORF">EV420DRAFT_1653602</name>
</gene>
<dbReference type="RefSeq" id="XP_060321839.1">
    <property type="nucleotide sequence ID" value="XM_060478759.1"/>
</dbReference>
<feature type="region of interest" description="Disordered" evidence="1">
    <location>
        <begin position="31"/>
        <end position="115"/>
    </location>
</feature>
<evidence type="ECO:0000313" key="2">
    <source>
        <dbReference type="EMBL" id="KAK0434982.1"/>
    </source>
</evidence>
<dbReference type="GeneID" id="85362307"/>
<evidence type="ECO:0000313" key="3">
    <source>
        <dbReference type="Proteomes" id="UP001175211"/>
    </source>
</evidence>
<protein>
    <submittedName>
        <fullName evidence="2">Uncharacterized protein</fullName>
    </submittedName>
</protein>
<proteinExistence type="predicted"/>
<dbReference type="EMBL" id="JAUEPS010000168">
    <property type="protein sequence ID" value="KAK0434982.1"/>
    <property type="molecule type" value="Genomic_DNA"/>
</dbReference>
<dbReference type="Proteomes" id="UP001175211">
    <property type="component" value="Unassembled WGS sequence"/>
</dbReference>
<feature type="region of interest" description="Disordered" evidence="1">
    <location>
        <begin position="242"/>
        <end position="273"/>
    </location>
</feature>
<keyword evidence="3" id="KW-1185">Reference proteome</keyword>
<accession>A0AA39J460</accession>
<comment type="caution">
    <text evidence="2">The sequence shown here is derived from an EMBL/GenBank/DDBJ whole genome shotgun (WGS) entry which is preliminary data.</text>
</comment>
<sequence length="489" mass="55266">MNTEDYETYYSATTLETTLILYAYELERTHQRAPTLPSERVTDSNESSIGHLTPIRLRPSTPQPSVPEDDSVLPQQDMEGQNGSRGEEDGFSLWEESTRRNSVSSNDGDGSGEQLHVREARRIYIDVARGRILTDRGHKVRLPSTTPGSIEGEWVRPNAGRDVGSSSSGPASSDYGTARSTDEHTQRSWGEPLMERSSPTTEGEPRDTTGDSPEPRIQGPGSPTSSSSWLSWYSADGTQRVHGIDTPRRYTSLIPSSSRYVSDPPIQPDPRERTQWAEEERRASARNIITIADLRTWADTPRESTTARISPVESTSSIGGTLDTITEEENPIPLSIPEPTGTQTPYYTAEEDPWGEQTDAEELLEQHPHADSPPWQHRVLFADTNEEDTVLWWFTGGQSRGGTTDISNPVEDELDQASLTDWPHCRCRICRRLWDLAQARYNEVGPHPELEPFLLPEPTFYVEPPFISQRELQWWVYDREDFDQIFEEY</sequence>
<organism evidence="2 3">
    <name type="scientific">Armillaria tabescens</name>
    <name type="common">Ringless honey mushroom</name>
    <name type="synonym">Agaricus tabescens</name>
    <dbReference type="NCBI Taxonomy" id="1929756"/>
    <lineage>
        <taxon>Eukaryota</taxon>
        <taxon>Fungi</taxon>
        <taxon>Dikarya</taxon>
        <taxon>Basidiomycota</taxon>
        <taxon>Agaricomycotina</taxon>
        <taxon>Agaricomycetes</taxon>
        <taxon>Agaricomycetidae</taxon>
        <taxon>Agaricales</taxon>
        <taxon>Marasmiineae</taxon>
        <taxon>Physalacriaceae</taxon>
        <taxon>Desarmillaria</taxon>
    </lineage>
</organism>
<feature type="compositionally biased region" description="Low complexity" evidence="1">
    <location>
        <begin position="164"/>
        <end position="173"/>
    </location>
</feature>
<name>A0AA39J460_ARMTA</name>